<sequence length="65" mass="7337">MHCGVFRFRKMPAFVAFSMFEDGTILGITGVVNCGYSQCNIYQGGTMCAWLMTCVFPPIFLYHNI</sequence>
<evidence type="ECO:0000313" key="2">
    <source>
        <dbReference type="Proteomes" id="UP000325945"/>
    </source>
</evidence>
<evidence type="ECO:0000313" key="1">
    <source>
        <dbReference type="EMBL" id="KAE8326649.1"/>
    </source>
</evidence>
<keyword evidence="2" id="KW-1185">Reference proteome</keyword>
<dbReference type="EMBL" id="ML741798">
    <property type="protein sequence ID" value="KAE8326649.1"/>
    <property type="molecule type" value="Genomic_DNA"/>
</dbReference>
<protein>
    <submittedName>
        <fullName evidence="1">Uncharacterized protein</fullName>
    </submittedName>
</protein>
<gene>
    <name evidence="1" type="ORF">BDV39DRAFT_176825</name>
</gene>
<proteinExistence type="predicted"/>
<reference evidence="2" key="1">
    <citation type="submission" date="2019-04" db="EMBL/GenBank/DDBJ databases">
        <title>Friends and foes A comparative genomics studyof 23 Aspergillus species from section Flavi.</title>
        <authorList>
            <consortium name="DOE Joint Genome Institute"/>
            <person name="Kjaerbolling I."/>
            <person name="Vesth T."/>
            <person name="Frisvad J.C."/>
            <person name="Nybo J.L."/>
            <person name="Theobald S."/>
            <person name="Kildgaard S."/>
            <person name="Isbrandt T."/>
            <person name="Kuo A."/>
            <person name="Sato A."/>
            <person name="Lyhne E.K."/>
            <person name="Kogle M.E."/>
            <person name="Wiebenga A."/>
            <person name="Kun R.S."/>
            <person name="Lubbers R.J."/>
            <person name="Makela M.R."/>
            <person name="Barry K."/>
            <person name="Chovatia M."/>
            <person name="Clum A."/>
            <person name="Daum C."/>
            <person name="Haridas S."/>
            <person name="He G."/>
            <person name="LaButti K."/>
            <person name="Lipzen A."/>
            <person name="Mondo S."/>
            <person name="Riley R."/>
            <person name="Salamov A."/>
            <person name="Simmons B.A."/>
            <person name="Magnuson J.K."/>
            <person name="Henrissat B."/>
            <person name="Mortensen U.H."/>
            <person name="Larsen T.O."/>
            <person name="Devries R.P."/>
            <person name="Grigoriev I.V."/>
            <person name="Machida M."/>
            <person name="Baker S.E."/>
            <person name="Andersen M.R."/>
        </authorList>
    </citation>
    <scope>NUCLEOTIDE SEQUENCE [LARGE SCALE GENOMIC DNA]</scope>
    <source>
        <strain evidence="2">CBS 130017</strain>
    </source>
</reference>
<organism evidence="1 2">
    <name type="scientific">Aspergillus sergii</name>
    <dbReference type="NCBI Taxonomy" id="1034303"/>
    <lineage>
        <taxon>Eukaryota</taxon>
        <taxon>Fungi</taxon>
        <taxon>Dikarya</taxon>
        <taxon>Ascomycota</taxon>
        <taxon>Pezizomycotina</taxon>
        <taxon>Eurotiomycetes</taxon>
        <taxon>Eurotiomycetidae</taxon>
        <taxon>Eurotiales</taxon>
        <taxon>Aspergillaceae</taxon>
        <taxon>Aspergillus</taxon>
        <taxon>Aspergillus subgen. Circumdati</taxon>
    </lineage>
</organism>
<dbReference type="Proteomes" id="UP000325945">
    <property type="component" value="Unassembled WGS sequence"/>
</dbReference>
<accession>A0A5N6X3E5</accession>
<dbReference type="AlphaFoldDB" id="A0A5N6X3E5"/>
<name>A0A5N6X3E5_9EURO</name>